<evidence type="ECO:0000256" key="1">
    <source>
        <dbReference type="SAM" id="MobiDB-lite"/>
    </source>
</evidence>
<sequence>MFPNSSSTLKLHTRHLLNHFSTLESGCFISASVDGSSPQRVWNYKGNIVIKDTTGKPMALSSFWSILFMLKPSSSLNSQMGFMNVLKFSAACFDILAWPLFALGYPLLMFILCLSTPSSSMLSMDPQVVMNWLFNESKKKFIAEKPFLFQQTNILRRMDLKRWRNYLLGVFDSSGNMLVMVSLSLSSSLHMTFQLRSTKPNVEVKEIKAPAAPEKKGEQVSTLMWLFNFYGADPREMLFIGSVKSLMLLKRDPSSQSNRDKKWGDGAKRCEWSNAAKEEVKVTEVTQRTFGGTAQWFCIHVSWLTKKIQPPSMRSASAERAAALVAAEIEACRDDRTPKIPLHEKVQKEWACAVASSQPKLKRPSIPTFKGRDIRPFLSS</sequence>
<evidence type="ECO:0000256" key="2">
    <source>
        <dbReference type="SAM" id="Phobius"/>
    </source>
</evidence>
<keyword evidence="2" id="KW-0812">Transmembrane</keyword>
<feature type="compositionally biased region" description="Basic and acidic residues" evidence="1">
    <location>
        <begin position="370"/>
        <end position="380"/>
    </location>
</feature>
<feature type="transmembrane region" description="Helical" evidence="2">
    <location>
        <begin position="95"/>
        <end position="114"/>
    </location>
</feature>
<evidence type="ECO:0000313" key="3">
    <source>
        <dbReference type="EMBL" id="RVW36206.1"/>
    </source>
</evidence>
<dbReference type="AlphaFoldDB" id="A0A438DLB8"/>
<dbReference type="Proteomes" id="UP000288805">
    <property type="component" value="Unassembled WGS sequence"/>
</dbReference>
<reference evidence="3 4" key="1">
    <citation type="journal article" date="2018" name="PLoS Genet.">
        <title>Population sequencing reveals clonal diversity and ancestral inbreeding in the grapevine cultivar Chardonnay.</title>
        <authorList>
            <person name="Roach M.J."/>
            <person name="Johnson D.L."/>
            <person name="Bohlmann J."/>
            <person name="van Vuuren H.J."/>
            <person name="Jones S.J."/>
            <person name="Pretorius I.S."/>
            <person name="Schmidt S.A."/>
            <person name="Borneman A.R."/>
        </authorList>
    </citation>
    <scope>NUCLEOTIDE SEQUENCE [LARGE SCALE GENOMIC DNA]</scope>
    <source>
        <strain evidence="4">cv. Chardonnay</strain>
        <tissue evidence="3">Leaf</tissue>
    </source>
</reference>
<gene>
    <name evidence="3" type="ORF">CK203_113782</name>
</gene>
<feature type="transmembrane region" description="Helical" evidence="2">
    <location>
        <begin position="166"/>
        <end position="185"/>
    </location>
</feature>
<organism evidence="3 4">
    <name type="scientific">Vitis vinifera</name>
    <name type="common">Grape</name>
    <dbReference type="NCBI Taxonomy" id="29760"/>
    <lineage>
        <taxon>Eukaryota</taxon>
        <taxon>Viridiplantae</taxon>
        <taxon>Streptophyta</taxon>
        <taxon>Embryophyta</taxon>
        <taxon>Tracheophyta</taxon>
        <taxon>Spermatophyta</taxon>
        <taxon>Magnoliopsida</taxon>
        <taxon>eudicotyledons</taxon>
        <taxon>Gunneridae</taxon>
        <taxon>Pentapetalae</taxon>
        <taxon>rosids</taxon>
        <taxon>Vitales</taxon>
        <taxon>Vitaceae</taxon>
        <taxon>Viteae</taxon>
        <taxon>Vitis</taxon>
    </lineage>
</organism>
<name>A0A438DLB8_VITVI</name>
<keyword evidence="2" id="KW-0472">Membrane</keyword>
<dbReference type="EMBL" id="QGNW01001580">
    <property type="protein sequence ID" value="RVW36206.1"/>
    <property type="molecule type" value="Genomic_DNA"/>
</dbReference>
<keyword evidence="2" id="KW-1133">Transmembrane helix</keyword>
<comment type="caution">
    <text evidence="3">The sequence shown here is derived from an EMBL/GenBank/DDBJ whole genome shotgun (WGS) entry which is preliminary data.</text>
</comment>
<proteinExistence type="predicted"/>
<accession>A0A438DLB8</accession>
<evidence type="ECO:0000313" key="4">
    <source>
        <dbReference type="Proteomes" id="UP000288805"/>
    </source>
</evidence>
<protein>
    <submittedName>
        <fullName evidence="3">Uncharacterized protein</fullName>
    </submittedName>
</protein>
<feature type="region of interest" description="Disordered" evidence="1">
    <location>
        <begin position="361"/>
        <end position="380"/>
    </location>
</feature>